<feature type="compositionally biased region" description="Polar residues" evidence="2">
    <location>
        <begin position="271"/>
        <end position="293"/>
    </location>
</feature>
<dbReference type="InterPro" id="IPR048839">
    <property type="entry name" value="SPATA2_PUB-like"/>
</dbReference>
<comment type="similarity">
    <text evidence="1">Belongs to the SPATA2 family.</text>
</comment>
<evidence type="ECO:0000256" key="2">
    <source>
        <dbReference type="SAM" id="MobiDB-lite"/>
    </source>
</evidence>
<dbReference type="InParanoid" id="A0A2I4DAP5"/>
<dbReference type="CTD" id="124044"/>
<reference evidence="5" key="1">
    <citation type="submission" date="2025-08" db="UniProtKB">
        <authorList>
            <consortium name="RefSeq"/>
        </authorList>
    </citation>
    <scope>IDENTIFICATION</scope>
    <source>
        <strain evidence="5">Quisiro</strain>
        <tissue evidence="5">Liver</tissue>
    </source>
</reference>
<evidence type="ECO:0000259" key="3">
    <source>
        <dbReference type="Pfam" id="PF21388"/>
    </source>
</evidence>
<feature type="domain" description="Spermatogenesis-associated protein 2 PUB-like" evidence="3">
    <location>
        <begin position="86"/>
        <end position="213"/>
    </location>
</feature>
<feature type="region of interest" description="Disordered" evidence="2">
    <location>
        <begin position="270"/>
        <end position="319"/>
    </location>
</feature>
<evidence type="ECO:0000256" key="1">
    <source>
        <dbReference type="ARBA" id="ARBA00038142"/>
    </source>
</evidence>
<dbReference type="RefSeq" id="XP_013889307.1">
    <property type="nucleotide sequence ID" value="XM_014033853.1"/>
</dbReference>
<dbReference type="PANTHER" id="PTHR15326:SF7">
    <property type="entry name" value="SPERMATOGENESIS-ASSOCIATED PROTEIN 2-LIKE PROTEIN"/>
    <property type="match status" value="1"/>
</dbReference>
<name>A0A2I4DAP5_AUSLI</name>
<dbReference type="KEGG" id="alim:106536547"/>
<evidence type="ECO:0000313" key="4">
    <source>
        <dbReference type="Proteomes" id="UP000192220"/>
    </source>
</evidence>
<keyword evidence="4" id="KW-1185">Reference proteome</keyword>
<evidence type="ECO:0000313" key="5">
    <source>
        <dbReference type="RefSeq" id="XP_013889307.1"/>
    </source>
</evidence>
<dbReference type="AlphaFoldDB" id="A0A2I4DAP5"/>
<organism evidence="4 5">
    <name type="scientific">Austrofundulus limnaeus</name>
    <name type="common">Annual killifish</name>
    <dbReference type="NCBI Taxonomy" id="52670"/>
    <lineage>
        <taxon>Eukaryota</taxon>
        <taxon>Metazoa</taxon>
        <taxon>Chordata</taxon>
        <taxon>Craniata</taxon>
        <taxon>Vertebrata</taxon>
        <taxon>Euteleostomi</taxon>
        <taxon>Actinopterygii</taxon>
        <taxon>Neopterygii</taxon>
        <taxon>Teleostei</taxon>
        <taxon>Neoteleostei</taxon>
        <taxon>Acanthomorphata</taxon>
        <taxon>Ovalentaria</taxon>
        <taxon>Atherinomorphae</taxon>
        <taxon>Cyprinodontiformes</taxon>
        <taxon>Rivulidae</taxon>
        <taxon>Austrofundulus</taxon>
    </lineage>
</organism>
<dbReference type="STRING" id="52670.A0A2I4DAP5"/>
<dbReference type="GeneID" id="106536547"/>
<accession>A0A2I4DAP5</accession>
<dbReference type="GO" id="GO:0005737">
    <property type="term" value="C:cytoplasm"/>
    <property type="evidence" value="ECO:0007669"/>
    <property type="project" value="TreeGrafter"/>
</dbReference>
<feature type="compositionally biased region" description="Basic and acidic residues" evidence="2">
    <location>
        <begin position="309"/>
        <end position="318"/>
    </location>
</feature>
<proteinExistence type="inferred from homology"/>
<dbReference type="OrthoDB" id="9837000at2759"/>
<dbReference type="Pfam" id="PF21388">
    <property type="entry name" value="SPATA2_PUB-like"/>
    <property type="match status" value="1"/>
</dbReference>
<dbReference type="Proteomes" id="UP000192220">
    <property type="component" value="Unplaced"/>
</dbReference>
<sequence length="516" mass="57694">MSLQQRARDLVRMYDHILEQQIVGRGYSLACKDEKLWKQVEDHLKDVDAQEVHCLGLDTLREMEESLKAAAASAPPGSYSRRVRTRGGLRGLARAFEVMEQAALNLYLGPWRKEYSVIKMYSGTFTHYISSVLSMPQIESLFGLLGYQHNSFRPEELCLRESKVRPASLDDLLRLSCAFFVARCECQLLLSALGNHVGDAQWELHMVWERQRGNSLQVAFENVKKQLDVSEPLMELPEGEVDLYRGEHVNEEPEEGVDEENPHSVIRAVQGNKTSPAGQRRSNGASFTSSSPESDTRKSFSANKSKSKRSSEELKSDQLDSLQIHVSGFGKAEPDVNRHCSCLSRPPLILKHCFDCNALHDVTCCFLGDCTMKGHKVQFADELPEKKEMSPLSGNGTNDPTCSNAAGTPDVCDDAKSAALEPISYHVCCDLRVANPDPRILCHKCRAFHSSKCVEGKLCGVNHKVSELGRCSCGKRCARKPLVLCRYCGREYCSACWYRRPLSCICGQTFDQESSV</sequence>
<dbReference type="PANTHER" id="PTHR15326">
    <property type="entry name" value="SPERMATOGENESIS-ASSOCIATED PROTEIN 2/TAMOZHENNIC"/>
    <property type="match status" value="1"/>
</dbReference>
<protein>
    <submittedName>
        <fullName evidence="5">Spermatogenesis associated 2-like</fullName>
    </submittedName>
</protein>
<gene>
    <name evidence="5" type="primary">spata2l</name>
</gene>
<dbReference type="Gene3D" id="1.20.58.2190">
    <property type="match status" value="1"/>
</dbReference>